<feature type="region of interest" description="Disordered" evidence="1">
    <location>
        <begin position="102"/>
        <end position="149"/>
    </location>
</feature>
<feature type="chain" id="PRO_5020499614" description="Transmembrane protein" evidence="3">
    <location>
        <begin position="19"/>
        <end position="149"/>
    </location>
</feature>
<evidence type="ECO:0008006" key="6">
    <source>
        <dbReference type="Google" id="ProtNLM"/>
    </source>
</evidence>
<evidence type="ECO:0000256" key="1">
    <source>
        <dbReference type="SAM" id="MobiDB-lite"/>
    </source>
</evidence>
<evidence type="ECO:0000256" key="2">
    <source>
        <dbReference type="SAM" id="Phobius"/>
    </source>
</evidence>
<organism evidence="4 5">
    <name type="scientific">Steinernema carpocapsae</name>
    <name type="common">Entomopathogenic nematode</name>
    <dbReference type="NCBI Taxonomy" id="34508"/>
    <lineage>
        <taxon>Eukaryota</taxon>
        <taxon>Metazoa</taxon>
        <taxon>Ecdysozoa</taxon>
        <taxon>Nematoda</taxon>
        <taxon>Chromadorea</taxon>
        <taxon>Rhabditida</taxon>
        <taxon>Tylenchina</taxon>
        <taxon>Panagrolaimomorpha</taxon>
        <taxon>Strongyloidoidea</taxon>
        <taxon>Steinernematidae</taxon>
        <taxon>Steinernema</taxon>
    </lineage>
</organism>
<feature type="signal peptide" evidence="3">
    <location>
        <begin position="1"/>
        <end position="18"/>
    </location>
</feature>
<feature type="compositionally biased region" description="Polar residues" evidence="1">
    <location>
        <begin position="54"/>
        <end position="67"/>
    </location>
</feature>
<sequence>MSILPFLLLLLLSHASSSFPGPRTTTTAKHRNATLSTLPIKINKATIFDPPITRENSSNETSSATRESQLRGAASQFPICVDVLLTVANAALVVAAIVVALRKKPKKSSEKSRGDGQSPVGNPEAAEGDMNPSGADASISPTVTGRKRL</sequence>
<keyword evidence="2" id="KW-0472">Membrane</keyword>
<reference evidence="4 5" key="2">
    <citation type="journal article" date="2019" name="G3 (Bethesda)">
        <title>Hybrid Assembly of the Genome of the Entomopathogenic Nematode Steinernema carpocapsae Identifies the X-Chromosome.</title>
        <authorList>
            <person name="Serra L."/>
            <person name="Macchietto M."/>
            <person name="Macias-Munoz A."/>
            <person name="McGill C.J."/>
            <person name="Rodriguez I.M."/>
            <person name="Rodriguez B."/>
            <person name="Murad R."/>
            <person name="Mortazavi A."/>
        </authorList>
    </citation>
    <scope>NUCLEOTIDE SEQUENCE [LARGE SCALE GENOMIC DNA]</scope>
    <source>
        <strain evidence="4 5">ALL</strain>
    </source>
</reference>
<gene>
    <name evidence="4" type="ORF">L596_018021</name>
</gene>
<dbReference type="EMBL" id="AZBU02000005">
    <property type="protein sequence ID" value="TKR76964.1"/>
    <property type="molecule type" value="Genomic_DNA"/>
</dbReference>
<comment type="caution">
    <text evidence="4">The sequence shown here is derived from an EMBL/GenBank/DDBJ whole genome shotgun (WGS) entry which is preliminary data.</text>
</comment>
<protein>
    <recommendedName>
        <fullName evidence="6">Transmembrane protein</fullName>
    </recommendedName>
</protein>
<proteinExistence type="predicted"/>
<evidence type="ECO:0000313" key="5">
    <source>
        <dbReference type="Proteomes" id="UP000298663"/>
    </source>
</evidence>
<keyword evidence="2" id="KW-0812">Transmembrane</keyword>
<dbReference type="AlphaFoldDB" id="A0A4U5N3V6"/>
<evidence type="ECO:0000256" key="3">
    <source>
        <dbReference type="SAM" id="SignalP"/>
    </source>
</evidence>
<reference evidence="4 5" key="1">
    <citation type="journal article" date="2015" name="Genome Biol.">
        <title>Comparative genomics of Steinernema reveals deeply conserved gene regulatory networks.</title>
        <authorList>
            <person name="Dillman A.R."/>
            <person name="Macchietto M."/>
            <person name="Porter C.F."/>
            <person name="Rogers A."/>
            <person name="Williams B."/>
            <person name="Antoshechkin I."/>
            <person name="Lee M.M."/>
            <person name="Goodwin Z."/>
            <person name="Lu X."/>
            <person name="Lewis E.E."/>
            <person name="Goodrich-Blair H."/>
            <person name="Stock S.P."/>
            <person name="Adams B.J."/>
            <person name="Sternberg P.W."/>
            <person name="Mortazavi A."/>
        </authorList>
    </citation>
    <scope>NUCLEOTIDE SEQUENCE [LARGE SCALE GENOMIC DNA]</scope>
    <source>
        <strain evidence="4 5">ALL</strain>
    </source>
</reference>
<feature type="transmembrane region" description="Helical" evidence="2">
    <location>
        <begin position="83"/>
        <end position="101"/>
    </location>
</feature>
<dbReference type="Proteomes" id="UP000298663">
    <property type="component" value="Unassembled WGS sequence"/>
</dbReference>
<keyword evidence="2" id="KW-1133">Transmembrane helix</keyword>
<keyword evidence="5" id="KW-1185">Reference proteome</keyword>
<name>A0A4U5N3V6_STECR</name>
<evidence type="ECO:0000313" key="4">
    <source>
        <dbReference type="EMBL" id="TKR76964.1"/>
    </source>
</evidence>
<keyword evidence="3" id="KW-0732">Signal</keyword>
<accession>A0A4U5N3V6</accession>
<feature type="region of interest" description="Disordered" evidence="1">
    <location>
        <begin position="49"/>
        <end position="69"/>
    </location>
</feature>